<dbReference type="RefSeq" id="WP_179659052.1">
    <property type="nucleotide sequence ID" value="NZ_JACBZR010000001.1"/>
</dbReference>
<comment type="caution">
    <text evidence="2">The sequence shown here is derived from an EMBL/GenBank/DDBJ whole genome shotgun (WGS) entry which is preliminary data.</text>
</comment>
<accession>A0A7Z0IT34</accession>
<gene>
    <name evidence="2" type="ORF">BJ988_003387</name>
</gene>
<name>A0A7Z0IT34_9ACTN</name>
<dbReference type="AlphaFoldDB" id="A0A7Z0IT34"/>
<organism evidence="2 3">
    <name type="scientific">Nocardioides panzhihuensis</name>
    <dbReference type="NCBI Taxonomy" id="860243"/>
    <lineage>
        <taxon>Bacteria</taxon>
        <taxon>Bacillati</taxon>
        <taxon>Actinomycetota</taxon>
        <taxon>Actinomycetes</taxon>
        <taxon>Propionibacteriales</taxon>
        <taxon>Nocardioidaceae</taxon>
        <taxon>Nocardioides</taxon>
    </lineage>
</organism>
<evidence type="ECO:0000313" key="3">
    <source>
        <dbReference type="Proteomes" id="UP000564496"/>
    </source>
</evidence>
<dbReference type="EMBL" id="JACBZR010000001">
    <property type="protein sequence ID" value="NYI78739.1"/>
    <property type="molecule type" value="Genomic_DNA"/>
</dbReference>
<keyword evidence="3" id="KW-1185">Reference proteome</keyword>
<sequence>MDMRITDRGRGTVEIAARARGIADFPKRWGTPQGDRFSEERQAWIRRNIEEDERDPEFRQKKEYMRQHRALSRWTDALVATVNDLGDVSYRAERDAQRREDERERRYGWTREA</sequence>
<feature type="region of interest" description="Disordered" evidence="1">
    <location>
        <begin position="90"/>
        <end position="113"/>
    </location>
</feature>
<evidence type="ECO:0000313" key="2">
    <source>
        <dbReference type="EMBL" id="NYI78739.1"/>
    </source>
</evidence>
<evidence type="ECO:0000256" key="1">
    <source>
        <dbReference type="SAM" id="MobiDB-lite"/>
    </source>
</evidence>
<reference evidence="2 3" key="1">
    <citation type="submission" date="2020-07" db="EMBL/GenBank/DDBJ databases">
        <title>Sequencing the genomes of 1000 actinobacteria strains.</title>
        <authorList>
            <person name="Klenk H.-P."/>
        </authorList>
    </citation>
    <scope>NUCLEOTIDE SEQUENCE [LARGE SCALE GENOMIC DNA]</scope>
    <source>
        <strain evidence="2 3">DSM 26487</strain>
    </source>
</reference>
<dbReference type="Proteomes" id="UP000564496">
    <property type="component" value="Unassembled WGS sequence"/>
</dbReference>
<protein>
    <submittedName>
        <fullName evidence="2">Uncharacterized protein</fullName>
    </submittedName>
</protein>
<proteinExistence type="predicted"/>